<protein>
    <submittedName>
        <fullName evidence="1">Uncharacterized protein</fullName>
    </submittedName>
</protein>
<organism evidence="1 2">
    <name type="scientific">Candidatus Nephthysia bennettiae</name>
    <dbReference type="NCBI Taxonomy" id="3127016"/>
    <lineage>
        <taxon>Bacteria</taxon>
        <taxon>Bacillati</taxon>
        <taxon>Candidatus Dormiibacterota</taxon>
        <taxon>Candidatus Dormibacteria</taxon>
        <taxon>Candidatus Dormibacterales</taxon>
        <taxon>Candidatus Dormibacteraceae</taxon>
        <taxon>Candidatus Nephthysia</taxon>
    </lineage>
</organism>
<dbReference type="AlphaFoldDB" id="A0A934K0J9"/>
<accession>A0A934K0J9</accession>
<keyword evidence="2" id="KW-1185">Reference proteome</keyword>
<comment type="caution">
    <text evidence="1">The sequence shown here is derived from an EMBL/GenBank/DDBJ whole genome shotgun (WGS) entry which is preliminary data.</text>
</comment>
<proteinExistence type="predicted"/>
<reference evidence="1" key="1">
    <citation type="submission" date="2020-10" db="EMBL/GenBank/DDBJ databases">
        <title>Ca. Dormibacterota MAGs.</title>
        <authorList>
            <person name="Montgomery K."/>
        </authorList>
    </citation>
    <scope>NUCLEOTIDE SEQUENCE [LARGE SCALE GENOMIC DNA]</scope>
    <source>
        <strain evidence="1">SC8812_S17_10</strain>
    </source>
</reference>
<evidence type="ECO:0000313" key="1">
    <source>
        <dbReference type="EMBL" id="MBJ7599336.1"/>
    </source>
</evidence>
<name>A0A934K0J9_9BACT</name>
<dbReference type="EMBL" id="JAEKNR010000148">
    <property type="protein sequence ID" value="MBJ7599336.1"/>
    <property type="molecule type" value="Genomic_DNA"/>
</dbReference>
<sequence>MKPGAKGQQSRDLLDWIEARGRFHLSHAHVQMARELGMNPRKFGKLANHDQEPWKAPLPRLIEDQRFGKERSDVVLPVEARQRLALAKKAERRSCRR</sequence>
<dbReference type="RefSeq" id="WP_338202831.1">
    <property type="nucleotide sequence ID" value="NZ_JAEKNR010000148.1"/>
</dbReference>
<dbReference type="Proteomes" id="UP000612893">
    <property type="component" value="Unassembled WGS sequence"/>
</dbReference>
<evidence type="ECO:0000313" key="2">
    <source>
        <dbReference type="Proteomes" id="UP000612893"/>
    </source>
</evidence>
<gene>
    <name evidence="1" type="ORF">JF922_14825</name>
</gene>